<gene>
    <name evidence="2" type="ORF">F8388_004636</name>
    <name evidence="1" type="ORF">F8388_019124</name>
</gene>
<evidence type="ECO:0000313" key="3">
    <source>
        <dbReference type="Proteomes" id="UP000525078"/>
    </source>
</evidence>
<comment type="caution">
    <text evidence="2">The sequence shown here is derived from an EMBL/GenBank/DDBJ whole genome shotgun (WGS) entry which is preliminary data.</text>
</comment>
<dbReference type="PANTHER" id="PTHR19288:SF46">
    <property type="entry name" value="HALOACID DEHALOGENASE-LIKE HYDROLASE DOMAIN-CONTAINING PROTEIN 2"/>
    <property type="match status" value="1"/>
</dbReference>
<accession>A0A7J6FAH8</accession>
<reference evidence="2 3" key="1">
    <citation type="journal article" date="2020" name="bioRxiv">
        <title>Sequence and annotation of 42 cannabis genomes reveals extensive copy number variation in cannabinoid synthesis and pathogen resistance genes.</title>
        <authorList>
            <person name="Mckernan K.J."/>
            <person name="Helbert Y."/>
            <person name="Kane L.T."/>
            <person name="Ebling H."/>
            <person name="Zhang L."/>
            <person name="Liu B."/>
            <person name="Eaton Z."/>
            <person name="Mclaughlin S."/>
            <person name="Kingan S."/>
            <person name="Baybayan P."/>
            <person name="Concepcion G."/>
            <person name="Jordan M."/>
            <person name="Riva A."/>
            <person name="Barbazuk W."/>
            <person name="Harkins T."/>
        </authorList>
    </citation>
    <scope>NUCLEOTIDE SEQUENCE [LARGE SCALE GENOMIC DNA]</scope>
    <source>
        <strain evidence="3">cv. Jamaican Lion 4</strain>
        <strain evidence="2">Mother</strain>
        <tissue evidence="2">Leaf</tissue>
    </source>
</reference>
<sequence>ATTPTTLPSPVLYPASTVSPTMSLSYHPHSASSPMKPFSQTTSLVSLYQEFHSSHSCAVTQMMMSPTTSSYPSRALIGQKLRGGSMVGALGGSTQREPLVVGKPSTFMMDYLANEFGIQKSQICMVGDRLDTDILFGQNGGCKTLLVLSGVTSLSMLQSPNNSIQPDFYTNKISDFLSLKATTV</sequence>
<organism evidence="2 3">
    <name type="scientific">Cannabis sativa</name>
    <name type="common">Hemp</name>
    <name type="synonym">Marijuana</name>
    <dbReference type="NCBI Taxonomy" id="3483"/>
    <lineage>
        <taxon>Eukaryota</taxon>
        <taxon>Viridiplantae</taxon>
        <taxon>Streptophyta</taxon>
        <taxon>Embryophyta</taxon>
        <taxon>Tracheophyta</taxon>
        <taxon>Spermatophyta</taxon>
        <taxon>Magnoliopsida</taxon>
        <taxon>eudicotyledons</taxon>
        <taxon>Gunneridae</taxon>
        <taxon>Pentapetalae</taxon>
        <taxon>rosids</taxon>
        <taxon>fabids</taxon>
        <taxon>Rosales</taxon>
        <taxon>Cannabaceae</taxon>
        <taxon>Cannabis</taxon>
    </lineage>
</organism>
<dbReference type="GO" id="GO:0005737">
    <property type="term" value="C:cytoplasm"/>
    <property type="evidence" value="ECO:0007669"/>
    <property type="project" value="TreeGrafter"/>
</dbReference>
<proteinExistence type="predicted"/>
<dbReference type="PANTHER" id="PTHR19288">
    <property type="entry name" value="4-NITROPHENYLPHOSPHATASE-RELATED"/>
    <property type="match status" value="1"/>
</dbReference>
<dbReference type="SUPFAM" id="SSF56784">
    <property type="entry name" value="HAD-like"/>
    <property type="match status" value="1"/>
</dbReference>
<evidence type="ECO:0008006" key="4">
    <source>
        <dbReference type="Google" id="ProtNLM"/>
    </source>
</evidence>
<dbReference type="Gene3D" id="3.40.50.1000">
    <property type="entry name" value="HAD superfamily/HAD-like"/>
    <property type="match status" value="1"/>
</dbReference>
<dbReference type="Proteomes" id="UP000525078">
    <property type="component" value="Unassembled WGS sequence"/>
</dbReference>
<evidence type="ECO:0000313" key="1">
    <source>
        <dbReference type="EMBL" id="KAF4353382.1"/>
    </source>
</evidence>
<dbReference type="AlphaFoldDB" id="A0A7J6FAH8"/>
<name>A0A7J6FAH8_CANSA</name>
<dbReference type="InterPro" id="IPR036412">
    <property type="entry name" value="HAD-like_sf"/>
</dbReference>
<feature type="non-terminal residue" evidence="2">
    <location>
        <position position="1"/>
    </location>
</feature>
<dbReference type="EMBL" id="JAATIP010000296">
    <property type="protein sequence ID" value="KAF4353382.1"/>
    <property type="molecule type" value="Genomic_DNA"/>
</dbReference>
<dbReference type="Pfam" id="PF13242">
    <property type="entry name" value="Hydrolase_like"/>
    <property type="match status" value="1"/>
</dbReference>
<protein>
    <recommendedName>
        <fullName evidence="4">4-nitrophenylphosphatase</fullName>
    </recommendedName>
</protein>
<dbReference type="EMBL" id="JAATIP010000147">
    <property type="protein sequence ID" value="KAF4366780.1"/>
    <property type="molecule type" value="Genomic_DNA"/>
</dbReference>
<dbReference type="GO" id="GO:0016791">
    <property type="term" value="F:phosphatase activity"/>
    <property type="evidence" value="ECO:0007669"/>
    <property type="project" value="TreeGrafter"/>
</dbReference>
<evidence type="ECO:0000313" key="2">
    <source>
        <dbReference type="EMBL" id="KAF4366780.1"/>
    </source>
</evidence>
<dbReference type="InterPro" id="IPR023214">
    <property type="entry name" value="HAD_sf"/>
</dbReference>